<keyword evidence="3" id="KW-1185">Reference proteome</keyword>
<dbReference type="RefSeq" id="WP_289271185.1">
    <property type="nucleotide sequence ID" value="NZ_OX365700.1"/>
</dbReference>
<evidence type="ECO:0000256" key="1">
    <source>
        <dbReference type="SAM" id="SignalP"/>
    </source>
</evidence>
<dbReference type="AlphaFoldDB" id="A0AA86T7M7"/>
<sequence>MRYTFAFLFVVLGALAFVTLAFANPAMLPQHPGYPMGKAVDPVTGKPLANDPGQANATGNKALQQAAAFDDAHVKQDLSINQNDQRIMEKPGAGILPKVQGPQIKIEPPVKEATRVQAAPQ</sequence>
<feature type="chain" id="PRO_5041688827" evidence="1">
    <location>
        <begin position="24"/>
        <end position="121"/>
    </location>
</feature>
<accession>A0AA86T7M7</accession>
<keyword evidence="1" id="KW-0732">Signal</keyword>
<feature type="signal peptide" evidence="1">
    <location>
        <begin position="1"/>
        <end position="23"/>
    </location>
</feature>
<dbReference type="Proteomes" id="UP001179121">
    <property type="component" value="Chromosome"/>
</dbReference>
<dbReference type="KEGG" id="nti:DNFV4_04192"/>
<evidence type="ECO:0000313" key="2">
    <source>
        <dbReference type="EMBL" id="CAI4033750.1"/>
    </source>
</evidence>
<name>A0AA86T7M7_9BACT</name>
<dbReference type="EMBL" id="OX365700">
    <property type="protein sequence ID" value="CAI4033750.1"/>
    <property type="molecule type" value="Genomic_DNA"/>
</dbReference>
<organism evidence="2 3">
    <name type="scientific">Nitrospira tepida</name>
    <dbReference type="NCBI Taxonomy" id="2973512"/>
    <lineage>
        <taxon>Bacteria</taxon>
        <taxon>Pseudomonadati</taxon>
        <taxon>Nitrospirota</taxon>
        <taxon>Nitrospiria</taxon>
        <taxon>Nitrospirales</taxon>
        <taxon>Nitrospiraceae</taxon>
        <taxon>Nitrospira</taxon>
    </lineage>
</organism>
<evidence type="ECO:0000313" key="3">
    <source>
        <dbReference type="Proteomes" id="UP001179121"/>
    </source>
</evidence>
<protein>
    <submittedName>
        <fullName evidence="2">Uncharacterized protein</fullName>
    </submittedName>
</protein>
<proteinExistence type="predicted"/>
<gene>
    <name evidence="2" type="ORF">DNFV4_04192</name>
</gene>
<reference evidence="2" key="1">
    <citation type="submission" date="2022-10" db="EMBL/GenBank/DDBJ databases">
        <authorList>
            <person name="Koch H."/>
        </authorList>
    </citation>
    <scope>NUCLEOTIDE SEQUENCE</scope>
    <source>
        <strain evidence="2">DNF</strain>
    </source>
</reference>